<dbReference type="Pfam" id="PF05702">
    <property type="entry name" value="Herpes_UL49_5"/>
    <property type="match status" value="1"/>
</dbReference>
<proteinExistence type="inferred from homology"/>
<comment type="function">
    <text evidence="10">Envelope glycoprotein necessary for proper maturation of gM and modulation of its membrane fusion activity. Also plays a critical role in virion morphogenesis.</text>
</comment>
<name>A0A1R3T867_9ALPH</name>
<gene>
    <name evidence="13" type="primary">UL49A</name>
</gene>
<evidence type="ECO:0000256" key="9">
    <source>
        <dbReference type="ARBA" id="ARBA00023157"/>
    </source>
</evidence>
<keyword evidence="5" id="KW-1043">Host membrane</keyword>
<keyword evidence="1 11" id="KW-0812">Transmembrane</keyword>
<reference evidence="13" key="1">
    <citation type="submission" date="2016-08" db="EMBL/GenBank/DDBJ databases">
        <authorList>
            <person name="Seilhamer J.J."/>
        </authorList>
    </citation>
    <scope>NUCLEOTIDE SEQUENCE</scope>
    <source>
        <strain evidence="13">Lib01003</strain>
    </source>
</reference>
<feature type="domain" description="Envelope glycoprotein N" evidence="12">
    <location>
        <begin position="10"/>
        <end position="101"/>
    </location>
</feature>
<keyword evidence="8 11" id="KW-0472">Membrane</keyword>
<keyword evidence="3" id="KW-1040">Host Golgi apparatus</keyword>
<dbReference type="HAMAP" id="MF_04037">
    <property type="entry name" value="HSV_GN"/>
    <property type="match status" value="1"/>
</dbReference>
<keyword evidence="9" id="KW-1015">Disulfide bond</keyword>
<evidence type="ECO:0000313" key="13">
    <source>
        <dbReference type="EMBL" id="SCL76920.1"/>
    </source>
</evidence>
<evidence type="ECO:0000256" key="5">
    <source>
        <dbReference type="ARBA" id="ARBA00022870"/>
    </source>
</evidence>
<organism evidence="13">
    <name type="scientific">Spheniscid alphaherpesvirus 1</name>
    <dbReference type="NCBI Taxonomy" id="2560777"/>
    <lineage>
        <taxon>Viruses</taxon>
        <taxon>Duplodnaviria</taxon>
        <taxon>Heunggongvirae</taxon>
        <taxon>Peploviricota</taxon>
        <taxon>Herviviricetes</taxon>
        <taxon>Herpesvirales</taxon>
        <taxon>Orthoherpesviridae</taxon>
        <taxon>Alphaherpesvirinae</taxon>
        <taxon>Mardivirus</taxon>
        <taxon>Mardivirus spheniscidalpha1</taxon>
    </lineage>
</organism>
<evidence type="ECO:0000256" key="4">
    <source>
        <dbReference type="ARBA" id="ARBA00022844"/>
    </source>
</evidence>
<evidence type="ECO:0000256" key="8">
    <source>
        <dbReference type="ARBA" id="ARBA00023136"/>
    </source>
</evidence>
<evidence type="ECO:0000259" key="12">
    <source>
        <dbReference type="Pfam" id="PF05702"/>
    </source>
</evidence>
<dbReference type="GO" id="GO:0019031">
    <property type="term" value="C:viral envelope"/>
    <property type="evidence" value="ECO:0007669"/>
    <property type="project" value="UniProtKB-KW"/>
</dbReference>
<accession>A0A1R3T867</accession>
<feature type="transmembrane region" description="Helical" evidence="11">
    <location>
        <begin position="57"/>
        <end position="82"/>
    </location>
</feature>
<dbReference type="InterPro" id="IPR034707">
    <property type="entry name" value="HSV_GN"/>
</dbReference>
<evidence type="ECO:0000256" key="6">
    <source>
        <dbReference type="ARBA" id="ARBA00022879"/>
    </source>
</evidence>
<dbReference type="Proteomes" id="UP000280017">
    <property type="component" value="Segment"/>
</dbReference>
<evidence type="ECO:0000256" key="7">
    <source>
        <dbReference type="ARBA" id="ARBA00022989"/>
    </source>
</evidence>
<evidence type="ECO:0000256" key="11">
    <source>
        <dbReference type="SAM" id="Phobius"/>
    </source>
</evidence>
<sequence length="101" mass="10891">MDQLLNRAIVMLAVFLLVLYTANADSSAYTSETGVVGAGNPAAAKDFWHPGCSARGIFLAFSSTFSILFYLSLLSVSLALLAGSYHACFRLFTREVLSSSW</sequence>
<evidence type="ECO:0000256" key="3">
    <source>
        <dbReference type="ARBA" id="ARBA00022812"/>
    </source>
</evidence>
<evidence type="ECO:0000256" key="2">
    <source>
        <dbReference type="ARBA" id="ARBA00022729"/>
    </source>
</evidence>
<keyword evidence="7 11" id="KW-1133">Transmembrane helix</keyword>
<keyword evidence="6 13" id="KW-0261">Viral envelope protein</keyword>
<evidence type="ECO:0000256" key="10">
    <source>
        <dbReference type="ARBA" id="ARBA00034089"/>
    </source>
</evidence>
<dbReference type="InterPro" id="IPR008647">
    <property type="entry name" value="GN_domain"/>
</dbReference>
<keyword evidence="2" id="KW-0732">Signal</keyword>
<protein>
    <submittedName>
        <fullName evidence="13">Envelope glycoprotein N</fullName>
    </submittedName>
</protein>
<dbReference type="EMBL" id="LT608136">
    <property type="protein sequence ID" value="SCL76920.1"/>
    <property type="molecule type" value="Genomic_DNA"/>
</dbReference>
<evidence type="ECO:0000256" key="1">
    <source>
        <dbReference type="ARBA" id="ARBA00022692"/>
    </source>
</evidence>
<keyword evidence="4" id="KW-0946">Virion</keyword>